<keyword evidence="5" id="KW-0677">Repeat</keyword>
<dbReference type="Pfam" id="PF00028">
    <property type="entry name" value="Cadherin"/>
    <property type="match status" value="6"/>
</dbReference>
<comment type="subcellular location">
    <subcellularLocation>
        <location evidence="1">Cell membrane</location>
        <topology evidence="1">Single-pass type I membrane protein</topology>
    </subcellularLocation>
</comment>
<evidence type="ECO:0000256" key="13">
    <source>
        <dbReference type="SAM" id="Phobius"/>
    </source>
</evidence>
<feature type="compositionally biased region" description="Basic and acidic residues" evidence="12">
    <location>
        <begin position="875"/>
        <end position="886"/>
    </location>
</feature>
<feature type="domain" description="Cadherin" evidence="15">
    <location>
        <begin position="54"/>
        <end position="131"/>
    </location>
</feature>
<feature type="region of interest" description="Disordered" evidence="12">
    <location>
        <begin position="831"/>
        <end position="853"/>
    </location>
</feature>
<evidence type="ECO:0000259" key="15">
    <source>
        <dbReference type="PROSITE" id="PS50268"/>
    </source>
</evidence>
<keyword evidence="7" id="KW-0130">Cell adhesion</keyword>
<feature type="compositionally biased region" description="Polar residues" evidence="12">
    <location>
        <begin position="908"/>
        <end position="943"/>
    </location>
</feature>
<dbReference type="SMART" id="SM00112">
    <property type="entry name" value="CA"/>
    <property type="match status" value="7"/>
</dbReference>
<feature type="transmembrane region" description="Helical" evidence="13">
    <location>
        <begin position="797"/>
        <end position="819"/>
    </location>
</feature>
<dbReference type="PRINTS" id="PR00205">
    <property type="entry name" value="CADHERIN"/>
</dbReference>
<feature type="domain" description="Cadherin" evidence="15">
    <location>
        <begin position="132"/>
        <end position="247"/>
    </location>
</feature>
<keyword evidence="17" id="KW-1185">Reference proteome</keyword>
<keyword evidence="10" id="KW-0325">Glycoprotein</keyword>
<evidence type="ECO:0000256" key="5">
    <source>
        <dbReference type="ARBA" id="ARBA00022737"/>
    </source>
</evidence>
<feature type="compositionally biased region" description="Polar residues" evidence="12">
    <location>
        <begin position="996"/>
        <end position="1011"/>
    </location>
</feature>
<feature type="domain" description="Cadherin" evidence="15">
    <location>
        <begin position="367"/>
        <end position="463"/>
    </location>
</feature>
<evidence type="ECO:0000256" key="3">
    <source>
        <dbReference type="ARBA" id="ARBA00022692"/>
    </source>
</evidence>
<evidence type="ECO:0000256" key="1">
    <source>
        <dbReference type="ARBA" id="ARBA00004251"/>
    </source>
</evidence>
<feature type="compositionally biased region" description="Polar residues" evidence="12">
    <location>
        <begin position="1020"/>
        <end position="1030"/>
    </location>
</feature>
<dbReference type="InterPro" id="IPR020894">
    <property type="entry name" value="Cadherin_CS"/>
</dbReference>
<dbReference type="AlphaFoldDB" id="A0AAE1DWP8"/>
<dbReference type="FunFam" id="2.60.40.60:FF:000134">
    <property type="entry name" value="protocadherin Fat 4"/>
    <property type="match status" value="1"/>
</dbReference>
<keyword evidence="4 14" id="KW-0732">Signal</keyword>
<evidence type="ECO:0000256" key="10">
    <source>
        <dbReference type="ARBA" id="ARBA00023180"/>
    </source>
</evidence>
<dbReference type="FunFam" id="2.60.40.60:FF:000020">
    <property type="entry name" value="Dachsous cadherin-related 1b"/>
    <property type="match status" value="1"/>
</dbReference>
<name>A0AAE1DWP8_9GAST</name>
<feature type="domain" description="Cadherin" evidence="15">
    <location>
        <begin position="248"/>
        <end position="353"/>
    </location>
</feature>
<dbReference type="Gene3D" id="2.60.40.60">
    <property type="entry name" value="Cadherins"/>
    <property type="match status" value="7"/>
</dbReference>
<dbReference type="GO" id="GO:0005509">
    <property type="term" value="F:calcium ion binding"/>
    <property type="evidence" value="ECO:0007669"/>
    <property type="project" value="UniProtKB-UniRule"/>
</dbReference>
<evidence type="ECO:0000256" key="8">
    <source>
        <dbReference type="ARBA" id="ARBA00022989"/>
    </source>
</evidence>
<feature type="chain" id="PRO_5042047391" description="Cadherin domain-containing protein" evidence="14">
    <location>
        <begin position="20"/>
        <end position="1136"/>
    </location>
</feature>
<dbReference type="Pfam" id="PF08266">
    <property type="entry name" value="Cadherin_2"/>
    <property type="match status" value="1"/>
</dbReference>
<evidence type="ECO:0000313" key="17">
    <source>
        <dbReference type="Proteomes" id="UP001283361"/>
    </source>
</evidence>
<dbReference type="CDD" id="cd11304">
    <property type="entry name" value="Cadherin_repeat"/>
    <property type="match status" value="7"/>
</dbReference>
<keyword evidence="2" id="KW-1003">Cell membrane</keyword>
<dbReference type="InterPro" id="IPR002126">
    <property type="entry name" value="Cadherin-like_dom"/>
</dbReference>
<keyword evidence="6 11" id="KW-0106">Calcium</keyword>
<feature type="region of interest" description="Disordered" evidence="12">
    <location>
        <begin position="1088"/>
        <end position="1136"/>
    </location>
</feature>
<dbReference type="SUPFAM" id="SSF49313">
    <property type="entry name" value="Cadherin-like"/>
    <property type="match status" value="7"/>
</dbReference>
<protein>
    <recommendedName>
        <fullName evidence="15">Cadherin domain-containing protein</fullName>
    </recommendedName>
</protein>
<feature type="compositionally biased region" description="Polar residues" evidence="12">
    <location>
        <begin position="960"/>
        <end position="982"/>
    </location>
</feature>
<dbReference type="PROSITE" id="PS00232">
    <property type="entry name" value="CADHERIN_1"/>
    <property type="match status" value="2"/>
</dbReference>
<dbReference type="PROSITE" id="PS50268">
    <property type="entry name" value="CADHERIN_2"/>
    <property type="match status" value="7"/>
</dbReference>
<keyword evidence="3 13" id="KW-0812">Transmembrane</keyword>
<keyword evidence="9 13" id="KW-0472">Membrane</keyword>
<dbReference type="FunFam" id="2.60.40.60:FF:000002">
    <property type="entry name" value="Protocadherin alpha 2"/>
    <property type="match status" value="1"/>
</dbReference>
<accession>A0AAE1DWP8</accession>
<evidence type="ECO:0000256" key="12">
    <source>
        <dbReference type="SAM" id="MobiDB-lite"/>
    </source>
</evidence>
<dbReference type="InterPro" id="IPR015919">
    <property type="entry name" value="Cadherin-like_sf"/>
</dbReference>
<dbReference type="EMBL" id="JAWDGP010002127">
    <property type="protein sequence ID" value="KAK3785507.1"/>
    <property type="molecule type" value="Genomic_DNA"/>
</dbReference>
<keyword evidence="8 13" id="KW-1133">Transmembrane helix</keyword>
<evidence type="ECO:0000256" key="6">
    <source>
        <dbReference type="ARBA" id="ARBA00022837"/>
    </source>
</evidence>
<feature type="domain" description="Cadherin" evidence="15">
    <location>
        <begin position="567"/>
        <end position="673"/>
    </location>
</feature>
<evidence type="ECO:0000313" key="16">
    <source>
        <dbReference type="EMBL" id="KAK3785507.1"/>
    </source>
</evidence>
<dbReference type="FunFam" id="2.60.40.60:FF:000004">
    <property type="entry name" value="Protocadherin 1 gamma 2"/>
    <property type="match status" value="1"/>
</dbReference>
<feature type="region of interest" description="Disordered" evidence="12">
    <location>
        <begin position="871"/>
        <end position="1044"/>
    </location>
</feature>
<evidence type="ECO:0000256" key="2">
    <source>
        <dbReference type="ARBA" id="ARBA00022475"/>
    </source>
</evidence>
<comment type="caution">
    <text evidence="16">The sequence shown here is derived from an EMBL/GenBank/DDBJ whole genome shotgun (WGS) entry which is preliminary data.</text>
</comment>
<reference evidence="16" key="1">
    <citation type="journal article" date="2023" name="G3 (Bethesda)">
        <title>A reference genome for the long-term kleptoplast-retaining sea slug Elysia crispata morphotype clarki.</title>
        <authorList>
            <person name="Eastman K.E."/>
            <person name="Pendleton A.L."/>
            <person name="Shaikh M.A."/>
            <person name="Suttiyut T."/>
            <person name="Ogas R."/>
            <person name="Tomko P."/>
            <person name="Gavelis G."/>
            <person name="Widhalm J.R."/>
            <person name="Wisecaver J.H."/>
        </authorList>
    </citation>
    <scope>NUCLEOTIDE SEQUENCE</scope>
    <source>
        <strain evidence="16">ECLA1</strain>
    </source>
</reference>
<proteinExistence type="predicted"/>
<dbReference type="GO" id="GO:0005886">
    <property type="term" value="C:plasma membrane"/>
    <property type="evidence" value="ECO:0007669"/>
    <property type="project" value="UniProtKB-SubCell"/>
</dbReference>
<dbReference type="PANTHER" id="PTHR24026">
    <property type="entry name" value="FAT ATYPICAL CADHERIN-RELATED"/>
    <property type="match status" value="1"/>
</dbReference>
<evidence type="ECO:0000256" key="4">
    <source>
        <dbReference type="ARBA" id="ARBA00022729"/>
    </source>
</evidence>
<dbReference type="FunFam" id="2.60.40.60:FF:000005">
    <property type="entry name" value="Protocadherin 9"/>
    <property type="match status" value="1"/>
</dbReference>
<gene>
    <name evidence="16" type="ORF">RRG08_048641</name>
</gene>
<dbReference type="PANTHER" id="PTHR24026:SF136">
    <property type="entry name" value="PROTOCADHERIN-23"/>
    <property type="match status" value="1"/>
</dbReference>
<feature type="compositionally biased region" description="Polar residues" evidence="12">
    <location>
        <begin position="1110"/>
        <end position="1120"/>
    </location>
</feature>
<dbReference type="GO" id="GO:0007156">
    <property type="term" value="P:homophilic cell adhesion via plasma membrane adhesion molecules"/>
    <property type="evidence" value="ECO:0007669"/>
    <property type="project" value="InterPro"/>
</dbReference>
<feature type="domain" description="Cadherin" evidence="15">
    <location>
        <begin position="677"/>
        <end position="789"/>
    </location>
</feature>
<organism evidence="16 17">
    <name type="scientific">Elysia crispata</name>
    <name type="common">lettuce slug</name>
    <dbReference type="NCBI Taxonomy" id="231223"/>
    <lineage>
        <taxon>Eukaryota</taxon>
        <taxon>Metazoa</taxon>
        <taxon>Spiralia</taxon>
        <taxon>Lophotrochozoa</taxon>
        <taxon>Mollusca</taxon>
        <taxon>Gastropoda</taxon>
        <taxon>Heterobranchia</taxon>
        <taxon>Euthyneura</taxon>
        <taxon>Panpulmonata</taxon>
        <taxon>Sacoglossa</taxon>
        <taxon>Placobranchoidea</taxon>
        <taxon>Plakobranchidae</taxon>
        <taxon>Elysia</taxon>
    </lineage>
</organism>
<feature type="domain" description="Cadherin" evidence="15">
    <location>
        <begin position="464"/>
        <end position="566"/>
    </location>
</feature>
<evidence type="ECO:0000256" key="14">
    <source>
        <dbReference type="SAM" id="SignalP"/>
    </source>
</evidence>
<dbReference type="Proteomes" id="UP001283361">
    <property type="component" value="Unassembled WGS sequence"/>
</dbReference>
<evidence type="ECO:0000256" key="7">
    <source>
        <dbReference type="ARBA" id="ARBA00022889"/>
    </source>
</evidence>
<feature type="compositionally biased region" description="Basic and acidic residues" evidence="12">
    <location>
        <begin position="831"/>
        <end position="850"/>
    </location>
</feature>
<evidence type="ECO:0000256" key="11">
    <source>
        <dbReference type="PROSITE-ProRule" id="PRU00043"/>
    </source>
</evidence>
<dbReference type="InterPro" id="IPR013164">
    <property type="entry name" value="Cadherin_N"/>
</dbReference>
<feature type="signal peptide" evidence="14">
    <location>
        <begin position="1"/>
        <end position="19"/>
    </location>
</feature>
<evidence type="ECO:0000256" key="9">
    <source>
        <dbReference type="ARBA" id="ARBA00023136"/>
    </source>
</evidence>
<sequence>MSSLLAVVLLLLFLAKAQSAVQPSVAFDIQEEILPPILMGNIGVAANITNVPGLTYSLLQQGGSFETLFEVDETSGDIRTRTALDREELCGSLAHCVLVGSVLASSSETSFVRRLQVNITVVDANDQRPMWSISPYAIQISERSAVNTTFQLPVAEDKDYEALFKVQGYALQSTGSSAFDLDVRQTTNPDGYTIFEIYLRLTRKLDRERQERYSMTLVAYDGNGSTNNGRLPLIVNVGDENDNAPKFSVSRYVRSVQDVTPPGTTILKVTALDADVGENARVGYMFPNEVDKRIQELFRLDPDTGDLKLNQSLGKETSLTFKVRAFDHGKTVMSSDAEVVINVEDTLNDPPRMTISHVDFNGTVDFVKENAVVNKIVAFVEAVDNDGGNNGRVNCSVTDEYFELNTFSPENNFVLVVAKELDRETQDTHKLIINCADKGTPPLTSSAEMTIAVTDVNDFSPEFTKQVYRMSVRENQQKNAIVGPVHASDGDIGANGDVRYSLPADLVEFTIDANGLITTAVRDLDRESQDIYRFEVYAFDMAVPPRTATASVVVAVEDLNDEWPKFDSSSYRFQISEDAQVGTEVGKFHADDSDLGKGGVVEYLLVHAPMHPNPPFSLSQVSGSMTLSRELDYEEEDQYKFVVTAIDLGDPPRSSTVEVVIDLLDENDNPPVITFPSSDNLSVTLNLNVIPGHEVIQVIAHDADSGDNGRLSYSMTAAPNTSSDDAVSRLFWMNEDTGLVTLVAPLTPADAHSYSIVVNVQDHGSSPQRASQAMLVVQVVHTTEEASSSRRQSYTTIVIAMVCVTLLVAVIVLLILCYIKYSDRRKYLKSKNSDGHQHLHNHSHADHQLSDKPVVFDPVSGKYDLFTLENNSSLDGHDGSGDRSVDPLDPTMSPSLQKQPMKGHQSHTRVGSTSRSGKKSVTFNSEVRSSDNSLPRSGSTSIVLQDPAPLGREDRYSVSPVPSTFFPNGRNFSSSQSQNGLFNPNIMPHHNEVASHSRSHSASPLNLQQDAQNKHAGWTAGSTSSFRPSPATSPSPYPVVSNAPPAYPADNLRAGLGAQASSAGQAPAEDMVGVALQKHNALVRSMRANGRRPPYGNGQARRTSGEADICSSSSVETNDSGHGGSELDVSVLKANV</sequence>